<gene>
    <name evidence="1" type="ORF">SAMN05444959_101334</name>
</gene>
<evidence type="ECO:0000313" key="1">
    <source>
        <dbReference type="EMBL" id="SNT68774.1"/>
    </source>
</evidence>
<evidence type="ECO:0000313" key="2">
    <source>
        <dbReference type="Proteomes" id="UP000198307"/>
    </source>
</evidence>
<proteinExistence type="predicted"/>
<accession>A0A239PNQ5</accession>
<keyword evidence="2" id="KW-1185">Reference proteome</keyword>
<organism evidence="1 2">
    <name type="scientific">Paracoccus seriniphilus</name>
    <dbReference type="NCBI Taxonomy" id="184748"/>
    <lineage>
        <taxon>Bacteria</taxon>
        <taxon>Pseudomonadati</taxon>
        <taxon>Pseudomonadota</taxon>
        <taxon>Alphaproteobacteria</taxon>
        <taxon>Rhodobacterales</taxon>
        <taxon>Paracoccaceae</taxon>
        <taxon>Paracoccus</taxon>
    </lineage>
</organism>
<sequence>MAEQYSGSFEAGHAGLAAVNGTGGAGCLKVGQSQAVARHNPPS</sequence>
<reference evidence="1 2" key="1">
    <citation type="submission" date="2017-07" db="EMBL/GenBank/DDBJ databases">
        <authorList>
            <person name="Sun Z.S."/>
            <person name="Albrecht U."/>
            <person name="Echele G."/>
            <person name="Lee C.C."/>
        </authorList>
    </citation>
    <scope>NUCLEOTIDE SEQUENCE [LARGE SCALE GENOMIC DNA]</scope>
    <source>
        <strain evidence="1 2">DSM 14827</strain>
    </source>
</reference>
<protein>
    <submittedName>
        <fullName evidence="1">Uncharacterized protein</fullName>
    </submittedName>
</protein>
<dbReference type="AlphaFoldDB" id="A0A239PNQ5"/>
<dbReference type="EMBL" id="FZQB01000001">
    <property type="protein sequence ID" value="SNT68774.1"/>
    <property type="molecule type" value="Genomic_DNA"/>
</dbReference>
<dbReference type="Proteomes" id="UP000198307">
    <property type="component" value="Unassembled WGS sequence"/>
</dbReference>
<name>A0A239PNQ5_9RHOB</name>